<protein>
    <submittedName>
        <fullName evidence="2">Uncharacterized protein YhfF</fullName>
    </submittedName>
</protein>
<keyword evidence="3" id="KW-1185">Reference proteome</keyword>
<dbReference type="STRING" id="240303.SAMN05421677_11983"/>
<dbReference type="InterPro" id="IPR007374">
    <property type="entry name" value="ASCH_domain"/>
</dbReference>
<organism evidence="2 3">
    <name type="scientific">Halobacillus aidingensis</name>
    <dbReference type="NCBI Taxonomy" id="240303"/>
    <lineage>
        <taxon>Bacteria</taxon>
        <taxon>Bacillati</taxon>
        <taxon>Bacillota</taxon>
        <taxon>Bacilli</taxon>
        <taxon>Bacillales</taxon>
        <taxon>Bacillaceae</taxon>
        <taxon>Halobacillus</taxon>
    </lineage>
</organism>
<evidence type="ECO:0000313" key="3">
    <source>
        <dbReference type="Proteomes" id="UP000198860"/>
    </source>
</evidence>
<name>A0A1H0SZN3_HALAD</name>
<proteinExistence type="predicted"/>
<dbReference type="InterPro" id="IPR009326">
    <property type="entry name" value="DUF984"/>
</dbReference>
<dbReference type="CDD" id="cd06553">
    <property type="entry name" value="ASCH_Ef3133_like"/>
    <property type="match status" value="1"/>
</dbReference>
<dbReference type="Gene3D" id="3.10.400.10">
    <property type="entry name" value="Sulfate adenylyltransferase"/>
    <property type="match status" value="1"/>
</dbReference>
<dbReference type="InterPro" id="IPR015947">
    <property type="entry name" value="PUA-like_sf"/>
</dbReference>
<dbReference type="Pfam" id="PF04266">
    <property type="entry name" value="ASCH"/>
    <property type="match status" value="1"/>
</dbReference>
<dbReference type="Proteomes" id="UP000198860">
    <property type="component" value="Unassembled WGS sequence"/>
</dbReference>
<dbReference type="AlphaFoldDB" id="A0A1H0SZN3"/>
<gene>
    <name evidence="2" type="ORF">SAMN05421677_11983</name>
</gene>
<dbReference type="OrthoDB" id="9807542at2"/>
<dbReference type="SMART" id="SM01022">
    <property type="entry name" value="ASCH"/>
    <property type="match status" value="1"/>
</dbReference>
<dbReference type="PANTHER" id="PTHR39203:SF1">
    <property type="entry name" value="CYTOPLASMIC PROTEIN"/>
    <property type="match status" value="1"/>
</dbReference>
<dbReference type="EMBL" id="FNIZ01000019">
    <property type="protein sequence ID" value="SDP47021.1"/>
    <property type="molecule type" value="Genomic_DNA"/>
</dbReference>
<dbReference type="SUPFAM" id="SSF88697">
    <property type="entry name" value="PUA domain-like"/>
    <property type="match status" value="1"/>
</dbReference>
<evidence type="ECO:0000259" key="1">
    <source>
        <dbReference type="SMART" id="SM01022"/>
    </source>
</evidence>
<accession>A0A1H0SZN3</accession>
<dbReference type="PIRSF" id="PIRSF021320">
    <property type="entry name" value="DUF984"/>
    <property type="match status" value="1"/>
</dbReference>
<dbReference type="RefSeq" id="WP_089654095.1">
    <property type="nucleotide sequence ID" value="NZ_FNIZ01000019.1"/>
</dbReference>
<reference evidence="3" key="1">
    <citation type="submission" date="2016-10" db="EMBL/GenBank/DDBJ databases">
        <authorList>
            <person name="Varghese N."/>
            <person name="Submissions S."/>
        </authorList>
    </citation>
    <scope>NUCLEOTIDE SEQUENCE [LARGE SCALE GENOMIC DNA]</scope>
    <source>
        <strain evidence="3">CGMCC 1.3703</strain>
    </source>
</reference>
<feature type="domain" description="ASCH" evidence="1">
    <location>
        <begin position="25"/>
        <end position="145"/>
    </location>
</feature>
<dbReference type="PANTHER" id="PTHR39203">
    <property type="entry name" value="CYTOPLASMIC PROTEIN-RELATED"/>
    <property type="match status" value="1"/>
</dbReference>
<evidence type="ECO:0000313" key="2">
    <source>
        <dbReference type="EMBL" id="SDP47021.1"/>
    </source>
</evidence>
<sequence length="149" mass="17247">MNEQAKEYWDSYWKGKEKPENVKAWSFGTAPDRMARLVMDGVKTATCSARQAYEVEKEALPEVGEYNIILNGEDEPAAIIRTTEVEVVPFNEVTEAFARAEGEGDLSYKHWLEVHKKFFKKESEEIGYEYSEDMELVCERFQLVHVNPD</sequence>